<accession>A0A4P6JKE8</accession>
<gene>
    <name evidence="5" type="ORF">EPA93_06235</name>
</gene>
<evidence type="ECO:0000259" key="4">
    <source>
        <dbReference type="PROSITE" id="PS50043"/>
    </source>
</evidence>
<keyword evidence="3" id="KW-0804">Transcription</keyword>
<dbReference type="OrthoDB" id="8113315at2"/>
<dbReference type="Gene3D" id="1.10.10.10">
    <property type="entry name" value="Winged helix-like DNA-binding domain superfamily/Winged helix DNA-binding domain"/>
    <property type="match status" value="1"/>
</dbReference>
<evidence type="ECO:0000313" key="5">
    <source>
        <dbReference type="EMBL" id="QBD75625.1"/>
    </source>
</evidence>
<name>A0A4P6JKE8_KTERU</name>
<dbReference type="Gene3D" id="3.30.450.40">
    <property type="match status" value="1"/>
</dbReference>
<protein>
    <recommendedName>
        <fullName evidence="4">HTH luxR-type domain-containing protein</fullName>
    </recommendedName>
</protein>
<dbReference type="AlphaFoldDB" id="A0A4P6JKE8"/>
<reference evidence="5 6" key="1">
    <citation type="submission" date="2019-01" db="EMBL/GenBank/DDBJ databases">
        <title>Ktedonosporobacter rubrisoli SCAWS-G2.</title>
        <authorList>
            <person name="Huang Y."/>
            <person name="Yan B."/>
        </authorList>
    </citation>
    <scope>NUCLEOTIDE SEQUENCE [LARGE SCALE GENOMIC DNA]</scope>
    <source>
        <strain evidence="5 6">SCAWS-G2</strain>
    </source>
</reference>
<sequence length="234" mass="27157">MIPNNELPSQRLELDGTTTRMQIALYQLLSSFQLDVMYTKAQTQDPAKFQLGLKLGLRSDEYSYHTMHLPFGQGGWAWTHSAPVWTNDYYRDNRFRSYRVVEVEGIRSVLCVPFVRAGFLIYGAKRSQNAFSEDVAKLLIEAIDALWRRTQEATLSNGPLIAENQPVYRRYDCSEREWNILYLLTLGLSDEEMAEILHIEASTIRFHLRRLQRKLECRNRTHLATTALRLGIVV</sequence>
<dbReference type="SUPFAM" id="SSF55781">
    <property type="entry name" value="GAF domain-like"/>
    <property type="match status" value="1"/>
</dbReference>
<dbReference type="PANTHER" id="PTHR44688:SF16">
    <property type="entry name" value="DNA-BINDING TRANSCRIPTIONAL ACTIVATOR DEVR_DOSR"/>
    <property type="match status" value="1"/>
</dbReference>
<dbReference type="SMART" id="SM00421">
    <property type="entry name" value="HTH_LUXR"/>
    <property type="match status" value="1"/>
</dbReference>
<feature type="domain" description="HTH luxR-type" evidence="4">
    <location>
        <begin position="166"/>
        <end position="231"/>
    </location>
</feature>
<dbReference type="PROSITE" id="PS50043">
    <property type="entry name" value="HTH_LUXR_2"/>
    <property type="match status" value="1"/>
</dbReference>
<dbReference type="EMBL" id="CP035758">
    <property type="protein sequence ID" value="QBD75625.1"/>
    <property type="molecule type" value="Genomic_DNA"/>
</dbReference>
<dbReference type="InterPro" id="IPR016032">
    <property type="entry name" value="Sig_transdc_resp-reg_C-effctor"/>
</dbReference>
<dbReference type="InterPro" id="IPR036388">
    <property type="entry name" value="WH-like_DNA-bd_sf"/>
</dbReference>
<evidence type="ECO:0000256" key="1">
    <source>
        <dbReference type="ARBA" id="ARBA00023015"/>
    </source>
</evidence>
<evidence type="ECO:0000256" key="2">
    <source>
        <dbReference type="ARBA" id="ARBA00023125"/>
    </source>
</evidence>
<dbReference type="SUPFAM" id="SSF46894">
    <property type="entry name" value="C-terminal effector domain of the bipartite response regulators"/>
    <property type="match status" value="1"/>
</dbReference>
<dbReference type="Proteomes" id="UP000290365">
    <property type="component" value="Chromosome"/>
</dbReference>
<dbReference type="InterPro" id="IPR000792">
    <property type="entry name" value="Tscrpt_reg_LuxR_C"/>
</dbReference>
<dbReference type="CDD" id="cd06170">
    <property type="entry name" value="LuxR_C_like"/>
    <property type="match status" value="1"/>
</dbReference>
<dbReference type="PRINTS" id="PR00038">
    <property type="entry name" value="HTHLUXR"/>
</dbReference>
<keyword evidence="2" id="KW-0238">DNA-binding</keyword>
<dbReference type="Pfam" id="PF00196">
    <property type="entry name" value="GerE"/>
    <property type="match status" value="1"/>
</dbReference>
<keyword evidence="6" id="KW-1185">Reference proteome</keyword>
<evidence type="ECO:0000313" key="6">
    <source>
        <dbReference type="Proteomes" id="UP000290365"/>
    </source>
</evidence>
<dbReference type="InterPro" id="IPR029016">
    <property type="entry name" value="GAF-like_dom_sf"/>
</dbReference>
<keyword evidence="1" id="KW-0805">Transcription regulation</keyword>
<dbReference type="GO" id="GO:0006355">
    <property type="term" value="P:regulation of DNA-templated transcription"/>
    <property type="evidence" value="ECO:0007669"/>
    <property type="project" value="InterPro"/>
</dbReference>
<proteinExistence type="predicted"/>
<dbReference type="GO" id="GO:0003677">
    <property type="term" value="F:DNA binding"/>
    <property type="evidence" value="ECO:0007669"/>
    <property type="project" value="UniProtKB-KW"/>
</dbReference>
<dbReference type="RefSeq" id="WP_129886223.1">
    <property type="nucleotide sequence ID" value="NZ_CP035758.1"/>
</dbReference>
<organism evidence="5 6">
    <name type="scientific">Ktedonosporobacter rubrisoli</name>
    <dbReference type="NCBI Taxonomy" id="2509675"/>
    <lineage>
        <taxon>Bacteria</taxon>
        <taxon>Bacillati</taxon>
        <taxon>Chloroflexota</taxon>
        <taxon>Ktedonobacteria</taxon>
        <taxon>Ktedonobacterales</taxon>
        <taxon>Ktedonosporobacteraceae</taxon>
        <taxon>Ktedonosporobacter</taxon>
    </lineage>
</organism>
<dbReference type="PANTHER" id="PTHR44688">
    <property type="entry name" value="DNA-BINDING TRANSCRIPTIONAL ACTIVATOR DEVR_DOSR"/>
    <property type="match status" value="1"/>
</dbReference>
<dbReference type="KEGG" id="kbs:EPA93_06235"/>
<evidence type="ECO:0000256" key="3">
    <source>
        <dbReference type="ARBA" id="ARBA00023163"/>
    </source>
</evidence>